<evidence type="ECO:0000256" key="3">
    <source>
        <dbReference type="ARBA" id="ARBA00023125"/>
    </source>
</evidence>
<dbReference type="RefSeq" id="WP_273597899.1">
    <property type="nucleotide sequence ID" value="NZ_JAQQXS010000016.1"/>
</dbReference>
<dbReference type="SUPFAM" id="SSF88946">
    <property type="entry name" value="Sigma2 domain of RNA polymerase sigma factors"/>
    <property type="match status" value="1"/>
</dbReference>
<keyword evidence="3" id="KW-0238">DNA-binding</keyword>
<proteinExistence type="predicted"/>
<dbReference type="PANTHER" id="PTHR43133:SF8">
    <property type="entry name" value="RNA POLYMERASE SIGMA FACTOR HI_1459-RELATED"/>
    <property type="match status" value="1"/>
</dbReference>
<dbReference type="PANTHER" id="PTHR43133">
    <property type="entry name" value="RNA POLYMERASE ECF-TYPE SIGMA FACTO"/>
    <property type="match status" value="1"/>
</dbReference>
<keyword evidence="2" id="KW-0731">Sigma factor</keyword>
<organism evidence="6 7">
    <name type="scientific">Roseateles koreensis</name>
    <dbReference type="NCBI Taxonomy" id="2987526"/>
    <lineage>
        <taxon>Bacteria</taxon>
        <taxon>Pseudomonadati</taxon>
        <taxon>Pseudomonadota</taxon>
        <taxon>Betaproteobacteria</taxon>
        <taxon>Burkholderiales</taxon>
        <taxon>Sphaerotilaceae</taxon>
        <taxon>Roseateles</taxon>
    </lineage>
</organism>
<dbReference type="NCBIfam" id="TIGR02937">
    <property type="entry name" value="sigma70-ECF"/>
    <property type="match status" value="1"/>
</dbReference>
<gene>
    <name evidence="6" type="ORF">PRZ01_16555</name>
</gene>
<evidence type="ECO:0000313" key="6">
    <source>
        <dbReference type="EMBL" id="MDC8786800.1"/>
    </source>
</evidence>
<dbReference type="InterPro" id="IPR039425">
    <property type="entry name" value="RNA_pol_sigma-70-like"/>
</dbReference>
<accession>A0ABT5KWM5</accession>
<dbReference type="Pfam" id="PF04542">
    <property type="entry name" value="Sigma70_r2"/>
    <property type="match status" value="1"/>
</dbReference>
<name>A0ABT5KWM5_9BURK</name>
<evidence type="ECO:0000256" key="2">
    <source>
        <dbReference type="ARBA" id="ARBA00023082"/>
    </source>
</evidence>
<evidence type="ECO:0000256" key="4">
    <source>
        <dbReference type="ARBA" id="ARBA00023163"/>
    </source>
</evidence>
<keyword evidence="4" id="KW-0804">Transcription</keyword>
<dbReference type="InterPro" id="IPR014284">
    <property type="entry name" value="RNA_pol_sigma-70_dom"/>
</dbReference>
<evidence type="ECO:0000313" key="7">
    <source>
        <dbReference type="Proteomes" id="UP001219862"/>
    </source>
</evidence>
<dbReference type="Proteomes" id="UP001219862">
    <property type="component" value="Unassembled WGS sequence"/>
</dbReference>
<dbReference type="EMBL" id="JAQQXS010000016">
    <property type="protein sequence ID" value="MDC8786800.1"/>
    <property type="molecule type" value="Genomic_DNA"/>
</dbReference>
<feature type="domain" description="RNA polymerase sigma-70 region 2" evidence="5">
    <location>
        <begin position="4"/>
        <end position="65"/>
    </location>
</feature>
<protein>
    <submittedName>
        <fullName evidence="6">RNA polymerase sigma factor</fullName>
    </submittedName>
</protein>
<dbReference type="InterPro" id="IPR013325">
    <property type="entry name" value="RNA_pol_sigma_r2"/>
</dbReference>
<sequence>MPLEPALMRLLKRHWRHPDDLPDMRQEIYVRVFEAVKRDGLPLSTPAFVFQCARNLLVDRARRAQVVSFDTVADLEELEEQPQADFTPEQLVNATQELALLESALDDLTPRRREVLTLLKVGLVA</sequence>
<evidence type="ECO:0000256" key="1">
    <source>
        <dbReference type="ARBA" id="ARBA00023015"/>
    </source>
</evidence>
<keyword evidence="1" id="KW-0805">Transcription regulation</keyword>
<keyword evidence="7" id="KW-1185">Reference proteome</keyword>
<reference evidence="6 7" key="1">
    <citation type="submission" date="2022-10" db="EMBL/GenBank/DDBJ databases">
        <title>paucibacter sp. hw8 Genome sequencing.</title>
        <authorList>
            <person name="Park S."/>
        </authorList>
    </citation>
    <scope>NUCLEOTIDE SEQUENCE [LARGE SCALE GENOMIC DNA]</scope>
    <source>
        <strain evidence="7">hw8</strain>
    </source>
</reference>
<dbReference type="InterPro" id="IPR007627">
    <property type="entry name" value="RNA_pol_sigma70_r2"/>
</dbReference>
<evidence type="ECO:0000259" key="5">
    <source>
        <dbReference type="Pfam" id="PF04542"/>
    </source>
</evidence>
<comment type="caution">
    <text evidence="6">The sequence shown here is derived from an EMBL/GenBank/DDBJ whole genome shotgun (WGS) entry which is preliminary data.</text>
</comment>
<dbReference type="Gene3D" id="1.10.1740.10">
    <property type="match status" value="1"/>
</dbReference>